<keyword evidence="3" id="KW-1185">Reference proteome</keyword>
<dbReference type="PROSITE" id="PS51186">
    <property type="entry name" value="GNAT"/>
    <property type="match status" value="1"/>
</dbReference>
<dbReference type="Pfam" id="PF00583">
    <property type="entry name" value="Acetyltransf_1"/>
    <property type="match status" value="1"/>
</dbReference>
<feature type="domain" description="N-acetyltransferase" evidence="1">
    <location>
        <begin position="1"/>
        <end position="145"/>
    </location>
</feature>
<dbReference type="Proteomes" id="UP000186894">
    <property type="component" value="Unassembled WGS sequence"/>
</dbReference>
<dbReference type="EMBL" id="MKIM01000028">
    <property type="protein sequence ID" value="OLP43776.1"/>
    <property type="molecule type" value="Genomic_DNA"/>
</dbReference>
<comment type="caution">
    <text evidence="2">The sequence shown here is derived from an EMBL/GenBank/DDBJ whole genome shotgun (WGS) entry which is preliminary data.</text>
</comment>
<name>A0A1Q8ZPT3_9HYPH</name>
<proteinExistence type="predicted"/>
<dbReference type="AlphaFoldDB" id="A0A1Q8ZPT3"/>
<sequence>MTAADHDMVGRVGWEAWRSTGPLDRGFADPKVAQRVKDAFLRFPSTTNGHVVVADMDGQVVGWGAREDEPDYISDIWIAPDFQRRGIGAALVEHFCAVMGNEGLRQARIATHQKNYSAIALYKRCGFDIAWQGMEHDSIMGLELPKVRLRRLLF</sequence>
<dbReference type="GO" id="GO:0016747">
    <property type="term" value="F:acyltransferase activity, transferring groups other than amino-acyl groups"/>
    <property type="evidence" value="ECO:0007669"/>
    <property type="project" value="InterPro"/>
</dbReference>
<dbReference type="CDD" id="cd04301">
    <property type="entry name" value="NAT_SF"/>
    <property type="match status" value="1"/>
</dbReference>
<dbReference type="InterPro" id="IPR016181">
    <property type="entry name" value="Acyl_CoA_acyltransferase"/>
</dbReference>
<evidence type="ECO:0000259" key="1">
    <source>
        <dbReference type="PROSITE" id="PS51186"/>
    </source>
</evidence>
<dbReference type="RefSeq" id="WP_075640598.1">
    <property type="nucleotide sequence ID" value="NZ_MKIM01000028.1"/>
</dbReference>
<evidence type="ECO:0000313" key="2">
    <source>
        <dbReference type="EMBL" id="OLP43776.1"/>
    </source>
</evidence>
<dbReference type="InterPro" id="IPR050276">
    <property type="entry name" value="MshD_Acetyltransferase"/>
</dbReference>
<dbReference type="SUPFAM" id="SSF55729">
    <property type="entry name" value="Acyl-CoA N-acyltransferases (Nat)"/>
    <property type="match status" value="1"/>
</dbReference>
<gene>
    <name evidence="2" type="ORF">BJF95_20415</name>
</gene>
<dbReference type="PANTHER" id="PTHR43617">
    <property type="entry name" value="L-AMINO ACID N-ACETYLTRANSFERASE"/>
    <property type="match status" value="1"/>
</dbReference>
<reference evidence="2 3" key="1">
    <citation type="submission" date="2016-09" db="EMBL/GenBank/DDBJ databases">
        <title>Rhizobium oryziradicis sp. nov., isolated from the root of rice.</title>
        <authorList>
            <person name="Zhao J."/>
            <person name="Zhang X."/>
        </authorList>
    </citation>
    <scope>NUCLEOTIDE SEQUENCE [LARGE SCALE GENOMIC DNA]</scope>
    <source>
        <strain evidence="2 3">N19</strain>
    </source>
</reference>
<dbReference type="STRING" id="1867956.BJF95_20415"/>
<dbReference type="InterPro" id="IPR000182">
    <property type="entry name" value="GNAT_dom"/>
</dbReference>
<accession>A0A1Q8ZPT3</accession>
<protein>
    <recommendedName>
        <fullName evidence="1">N-acetyltransferase domain-containing protein</fullName>
    </recommendedName>
</protein>
<evidence type="ECO:0000313" key="3">
    <source>
        <dbReference type="Proteomes" id="UP000186894"/>
    </source>
</evidence>
<organism evidence="2 3">
    <name type="scientific">Rhizobium oryziradicis</name>
    <dbReference type="NCBI Taxonomy" id="1867956"/>
    <lineage>
        <taxon>Bacteria</taxon>
        <taxon>Pseudomonadati</taxon>
        <taxon>Pseudomonadota</taxon>
        <taxon>Alphaproteobacteria</taxon>
        <taxon>Hyphomicrobiales</taxon>
        <taxon>Rhizobiaceae</taxon>
        <taxon>Rhizobium/Agrobacterium group</taxon>
        <taxon>Rhizobium</taxon>
    </lineage>
</organism>
<dbReference type="Gene3D" id="3.40.630.30">
    <property type="match status" value="1"/>
</dbReference>